<gene>
    <name evidence="2" type="ORF">GCM10010921_31070</name>
</gene>
<reference evidence="2" key="2">
    <citation type="submission" date="2020-09" db="EMBL/GenBank/DDBJ databases">
        <authorList>
            <person name="Sun Q."/>
            <person name="Zhou Y."/>
        </authorList>
    </citation>
    <scope>NUCLEOTIDE SEQUENCE</scope>
    <source>
        <strain evidence="2">CGMCC 1.15794</strain>
    </source>
</reference>
<dbReference type="EMBL" id="BMJY01000028">
    <property type="protein sequence ID" value="GGH51570.1"/>
    <property type="molecule type" value="Genomic_DNA"/>
</dbReference>
<evidence type="ECO:0000313" key="2">
    <source>
        <dbReference type="EMBL" id="GGH51570.1"/>
    </source>
</evidence>
<evidence type="ECO:0000313" key="3">
    <source>
        <dbReference type="Proteomes" id="UP000657592"/>
    </source>
</evidence>
<evidence type="ECO:0000256" key="1">
    <source>
        <dbReference type="SAM" id="MobiDB-lite"/>
    </source>
</evidence>
<proteinExistence type="predicted"/>
<feature type="region of interest" description="Disordered" evidence="1">
    <location>
        <begin position="1"/>
        <end position="74"/>
    </location>
</feature>
<name>A0A917IJR2_9MICO</name>
<reference evidence="2" key="1">
    <citation type="journal article" date="2014" name="Int. J. Syst. Evol. Microbiol.">
        <title>Complete genome sequence of Corynebacterium casei LMG S-19264T (=DSM 44701T), isolated from a smear-ripened cheese.</title>
        <authorList>
            <consortium name="US DOE Joint Genome Institute (JGI-PGF)"/>
            <person name="Walter F."/>
            <person name="Albersmeier A."/>
            <person name="Kalinowski J."/>
            <person name="Ruckert C."/>
        </authorList>
    </citation>
    <scope>NUCLEOTIDE SEQUENCE</scope>
    <source>
        <strain evidence="2">CGMCC 1.15794</strain>
    </source>
</reference>
<protein>
    <submittedName>
        <fullName evidence="2">Uncharacterized protein</fullName>
    </submittedName>
</protein>
<comment type="caution">
    <text evidence="2">The sequence shown here is derived from an EMBL/GenBank/DDBJ whole genome shotgun (WGS) entry which is preliminary data.</text>
</comment>
<dbReference type="AlphaFoldDB" id="A0A917IJR2"/>
<organism evidence="2 3">
    <name type="scientific">Microbacterium album</name>
    <dbReference type="NCBI Taxonomy" id="2053191"/>
    <lineage>
        <taxon>Bacteria</taxon>
        <taxon>Bacillati</taxon>
        <taxon>Actinomycetota</taxon>
        <taxon>Actinomycetes</taxon>
        <taxon>Micrococcales</taxon>
        <taxon>Microbacteriaceae</taxon>
        <taxon>Microbacterium</taxon>
    </lineage>
</organism>
<sequence>MQRESGRDAGWAGADDGNGLGREGVHDFLLSSSSAEGVLGYGGVDRERSEASTSGFTMDDVASGPSVAERPRHSQSAAGFCWKKSASASSLTAACSFSAASFGGTGHAS</sequence>
<accession>A0A917IJR2</accession>
<dbReference type="Proteomes" id="UP000657592">
    <property type="component" value="Unassembled WGS sequence"/>
</dbReference>
<keyword evidence="3" id="KW-1185">Reference proteome</keyword>